<dbReference type="Proteomes" id="UP000291084">
    <property type="component" value="Chromosome 11"/>
</dbReference>
<dbReference type="GO" id="GO:0004356">
    <property type="term" value="F:glutamine synthetase activity"/>
    <property type="evidence" value="ECO:0007669"/>
    <property type="project" value="UniProtKB-EC"/>
</dbReference>
<evidence type="ECO:0000256" key="4">
    <source>
        <dbReference type="ARBA" id="ARBA00030668"/>
    </source>
</evidence>
<dbReference type="InterPro" id="IPR014746">
    <property type="entry name" value="Gln_synth/guanido_kin_cat_dom"/>
</dbReference>
<dbReference type="EMBL" id="AP015044">
    <property type="protein sequence ID" value="BAU02669.1"/>
    <property type="molecule type" value="Genomic_DNA"/>
</dbReference>
<dbReference type="SUPFAM" id="SSF55931">
    <property type="entry name" value="Glutamine synthetase/guanido kinase"/>
    <property type="match status" value="1"/>
</dbReference>
<dbReference type="PANTHER" id="PTHR20852:SF93">
    <property type="entry name" value="GLUTAMINE SYNTHETASE CYTOSOLIC ISOZYME 1-1"/>
    <property type="match status" value="1"/>
</dbReference>
<accession>A0A0S3TCT3</accession>
<dbReference type="PANTHER" id="PTHR20852">
    <property type="entry name" value="GLUTAMINE SYNTHETASE"/>
    <property type="match status" value="1"/>
</dbReference>
<evidence type="ECO:0000256" key="1">
    <source>
        <dbReference type="ARBA" id="ARBA00004496"/>
    </source>
</evidence>
<evidence type="ECO:0000313" key="7">
    <source>
        <dbReference type="Proteomes" id="UP000291084"/>
    </source>
</evidence>
<dbReference type="GO" id="GO:0006542">
    <property type="term" value="P:glutamine biosynthetic process"/>
    <property type="evidence" value="ECO:0007669"/>
    <property type="project" value="TreeGrafter"/>
</dbReference>
<keyword evidence="7" id="KW-1185">Reference proteome</keyword>
<organism evidence="6 7">
    <name type="scientific">Vigna angularis var. angularis</name>
    <dbReference type="NCBI Taxonomy" id="157739"/>
    <lineage>
        <taxon>Eukaryota</taxon>
        <taxon>Viridiplantae</taxon>
        <taxon>Streptophyta</taxon>
        <taxon>Embryophyta</taxon>
        <taxon>Tracheophyta</taxon>
        <taxon>Spermatophyta</taxon>
        <taxon>Magnoliopsida</taxon>
        <taxon>eudicotyledons</taxon>
        <taxon>Gunneridae</taxon>
        <taxon>Pentapetalae</taxon>
        <taxon>rosids</taxon>
        <taxon>fabids</taxon>
        <taxon>Fabales</taxon>
        <taxon>Fabaceae</taxon>
        <taxon>Papilionoideae</taxon>
        <taxon>50 kb inversion clade</taxon>
        <taxon>NPAAA clade</taxon>
        <taxon>indigoferoid/millettioid clade</taxon>
        <taxon>Phaseoleae</taxon>
        <taxon>Vigna</taxon>
    </lineage>
</organism>
<name>A0A0S3TCT3_PHAAN</name>
<dbReference type="OrthoDB" id="1936100at2759"/>
<sequence>MSGLDDNFYRKHVPSNLFMQELTLVTSMERLCQTSTKSVREEGGYEVIKKAIENLGLRHKEHVAAYGKGNERRLTGRHETADINTFSWGVANRGSSKSWKRHTETRILM</sequence>
<comment type="catalytic activity">
    <reaction evidence="5">
        <text>L-glutamate + NH4(+) + ATP = L-glutamine + ADP + phosphate + H(+)</text>
        <dbReference type="Rhea" id="RHEA:16169"/>
        <dbReference type="ChEBI" id="CHEBI:15378"/>
        <dbReference type="ChEBI" id="CHEBI:28938"/>
        <dbReference type="ChEBI" id="CHEBI:29985"/>
        <dbReference type="ChEBI" id="CHEBI:30616"/>
        <dbReference type="ChEBI" id="CHEBI:43474"/>
        <dbReference type="ChEBI" id="CHEBI:58359"/>
        <dbReference type="ChEBI" id="CHEBI:456216"/>
        <dbReference type="EC" id="6.3.1.2"/>
    </reaction>
</comment>
<dbReference type="AlphaFoldDB" id="A0A0S3TCT3"/>
<dbReference type="GO" id="GO:0005737">
    <property type="term" value="C:cytoplasm"/>
    <property type="evidence" value="ECO:0007669"/>
    <property type="project" value="UniProtKB-SubCell"/>
</dbReference>
<dbReference type="Gene3D" id="3.30.590.10">
    <property type="entry name" value="Glutamine synthetase/guanido kinase, catalytic domain"/>
    <property type="match status" value="1"/>
</dbReference>
<evidence type="ECO:0000256" key="2">
    <source>
        <dbReference type="ARBA" id="ARBA00022490"/>
    </source>
</evidence>
<reference evidence="6 7" key="1">
    <citation type="journal article" date="2015" name="Sci. Rep.">
        <title>The power of single molecule real-time sequencing technology in the de novo assembly of a eukaryotic genome.</title>
        <authorList>
            <person name="Sakai H."/>
            <person name="Naito K."/>
            <person name="Ogiso-Tanaka E."/>
            <person name="Takahashi Y."/>
            <person name="Iseki K."/>
            <person name="Muto C."/>
            <person name="Satou K."/>
            <person name="Teruya K."/>
            <person name="Shiroma A."/>
            <person name="Shimoji M."/>
            <person name="Hirano T."/>
            <person name="Itoh T."/>
            <person name="Kaga A."/>
            <person name="Tomooka N."/>
        </authorList>
    </citation>
    <scope>NUCLEOTIDE SEQUENCE [LARGE SCALE GENOMIC DNA]</scope>
    <source>
        <strain evidence="7">cv. Shumari</strain>
    </source>
</reference>
<evidence type="ECO:0000256" key="5">
    <source>
        <dbReference type="ARBA" id="ARBA00049436"/>
    </source>
</evidence>
<evidence type="ECO:0000313" key="6">
    <source>
        <dbReference type="EMBL" id="BAU02669.1"/>
    </source>
</evidence>
<protein>
    <recommendedName>
        <fullName evidence="4">Glutamate--ammonia ligase</fullName>
    </recommendedName>
</protein>
<keyword evidence="3" id="KW-0535">Nitrogen fixation</keyword>
<keyword evidence="2" id="KW-0963">Cytoplasm</keyword>
<gene>
    <name evidence="6" type="primary">Vigan.11G222800</name>
    <name evidence="6" type="ORF">VIGAN_11222800</name>
</gene>
<dbReference type="InterPro" id="IPR050292">
    <property type="entry name" value="Glutamine_Synthetase"/>
</dbReference>
<evidence type="ECO:0000256" key="3">
    <source>
        <dbReference type="ARBA" id="ARBA00023231"/>
    </source>
</evidence>
<proteinExistence type="predicted"/>
<comment type="subcellular location">
    <subcellularLocation>
        <location evidence="1">Cytoplasm</location>
    </subcellularLocation>
</comment>